<reference evidence="1 2" key="1">
    <citation type="submission" date="2020-08" db="EMBL/GenBank/DDBJ databases">
        <title>Studying the diversity of plant-associated saprophytic bacteria and their role in host health and plant-pathogen interactions.</title>
        <authorList>
            <person name="Potnis N."/>
        </authorList>
    </citation>
    <scope>NUCLEOTIDE SEQUENCE [LARGE SCALE GENOMIC DNA]</scope>
    <source>
        <strain evidence="1 2">CFBP 7922</strain>
    </source>
</reference>
<dbReference type="EMBL" id="JACHNL010000003">
    <property type="protein sequence ID" value="MBB4723524.1"/>
    <property type="molecule type" value="Genomic_DNA"/>
</dbReference>
<name>A0AAW3U4Z6_XANEU</name>
<gene>
    <name evidence="1" type="ORF">FHY32_001861</name>
</gene>
<organism evidence="1 2">
    <name type="scientific">Xanthomonas euvesicatoria</name>
    <dbReference type="NCBI Taxonomy" id="456327"/>
    <lineage>
        <taxon>Bacteria</taxon>
        <taxon>Pseudomonadati</taxon>
        <taxon>Pseudomonadota</taxon>
        <taxon>Gammaproteobacteria</taxon>
        <taxon>Lysobacterales</taxon>
        <taxon>Lysobacteraceae</taxon>
        <taxon>Xanthomonas</taxon>
    </lineage>
</organism>
<comment type="caution">
    <text evidence="1">The sequence shown here is derived from an EMBL/GenBank/DDBJ whole genome shotgun (WGS) entry which is preliminary data.</text>
</comment>
<dbReference type="AlphaFoldDB" id="A0AAW3U4Z6"/>
<accession>A0AAW3U4Z6</accession>
<proteinExistence type="predicted"/>
<dbReference type="Proteomes" id="UP000576603">
    <property type="component" value="Unassembled WGS sequence"/>
</dbReference>
<sequence length="84" mass="8984">MNRATATYGSWLYCSKNIQLNACARCHASVGRYGVPSASQNRIALDSVNTRPSSRSTIGTLPLGFLARYSGVRVCPATLSTSTQ</sequence>
<evidence type="ECO:0000313" key="2">
    <source>
        <dbReference type="Proteomes" id="UP000576603"/>
    </source>
</evidence>
<evidence type="ECO:0000313" key="1">
    <source>
        <dbReference type="EMBL" id="MBB4723524.1"/>
    </source>
</evidence>
<protein>
    <submittedName>
        <fullName evidence="1">Uncharacterized protein</fullName>
    </submittedName>
</protein>